<gene>
    <name evidence="1" type="ORF">GTA08_BOTSDO03271</name>
</gene>
<reference evidence="1" key="1">
    <citation type="submission" date="2020-04" db="EMBL/GenBank/DDBJ databases">
        <title>Genome Assembly and Annotation of Botryosphaeria dothidea sdau 11-99, a Latent Pathogen of Apple Fruit Ring Rot in China.</title>
        <authorList>
            <person name="Yu C."/>
            <person name="Diao Y."/>
            <person name="Lu Q."/>
            <person name="Zhao J."/>
            <person name="Cui S."/>
            <person name="Peng C."/>
            <person name="He B."/>
            <person name="Liu H."/>
        </authorList>
    </citation>
    <scope>NUCLEOTIDE SEQUENCE [LARGE SCALE GENOMIC DNA]</scope>
    <source>
        <strain evidence="1">Sdau11-99</strain>
    </source>
</reference>
<accession>A0A8H4IWS8</accession>
<dbReference type="OrthoDB" id="2830640at2759"/>
<keyword evidence="2" id="KW-1185">Reference proteome</keyword>
<protein>
    <submittedName>
        <fullName evidence="1">Uncharacterized protein</fullName>
    </submittedName>
</protein>
<dbReference type="AlphaFoldDB" id="A0A8H4IWS8"/>
<name>A0A8H4IWS8_9PEZI</name>
<proteinExistence type="predicted"/>
<organism evidence="1 2">
    <name type="scientific">Botryosphaeria dothidea</name>
    <dbReference type="NCBI Taxonomy" id="55169"/>
    <lineage>
        <taxon>Eukaryota</taxon>
        <taxon>Fungi</taxon>
        <taxon>Dikarya</taxon>
        <taxon>Ascomycota</taxon>
        <taxon>Pezizomycotina</taxon>
        <taxon>Dothideomycetes</taxon>
        <taxon>Dothideomycetes incertae sedis</taxon>
        <taxon>Botryosphaeriales</taxon>
        <taxon>Botryosphaeriaceae</taxon>
        <taxon>Botryosphaeria</taxon>
    </lineage>
</organism>
<sequence>MVAHETFLEAKTVITDLRYKLYDALDRVDQYSNKPPEQRGRRDLEELTIQLHVVSQDTDSKYASADMANMIMRRISGAHQRYAESTQDMGKKDALEKMADAINYL</sequence>
<dbReference type="EMBL" id="WWBZ02000016">
    <property type="protein sequence ID" value="KAF4309006.1"/>
    <property type="molecule type" value="Genomic_DNA"/>
</dbReference>
<comment type="caution">
    <text evidence="1">The sequence shown here is derived from an EMBL/GenBank/DDBJ whole genome shotgun (WGS) entry which is preliminary data.</text>
</comment>
<dbReference type="Proteomes" id="UP000572817">
    <property type="component" value="Unassembled WGS sequence"/>
</dbReference>
<evidence type="ECO:0000313" key="1">
    <source>
        <dbReference type="EMBL" id="KAF4309006.1"/>
    </source>
</evidence>
<evidence type="ECO:0000313" key="2">
    <source>
        <dbReference type="Proteomes" id="UP000572817"/>
    </source>
</evidence>